<sequence>MVNNKSIRS</sequence>
<evidence type="ECO:0000313" key="1">
    <source>
        <dbReference type="EMBL" id="MBW88523.1"/>
    </source>
</evidence>
<dbReference type="EMBL" id="GGEC01008040">
    <property type="protein sequence ID" value="MBW88523.1"/>
    <property type="molecule type" value="Transcribed_RNA"/>
</dbReference>
<protein>
    <submittedName>
        <fullName evidence="1">Mechanosensitive ion channel protein 2ic</fullName>
    </submittedName>
</protein>
<reference evidence="1" key="1">
    <citation type="submission" date="2018-02" db="EMBL/GenBank/DDBJ databases">
        <title>Rhizophora mucronata_Transcriptome.</title>
        <authorList>
            <person name="Meera S.P."/>
            <person name="Sreeshan A."/>
            <person name="Augustine A."/>
        </authorList>
    </citation>
    <scope>NUCLEOTIDE SEQUENCE</scope>
    <source>
        <tissue evidence="1">Leaf</tissue>
    </source>
</reference>
<proteinExistence type="predicted"/>
<accession>A0A2P2J4V6</accession>
<organism evidence="1">
    <name type="scientific">Rhizophora mucronata</name>
    <name type="common">Asiatic mangrove</name>
    <dbReference type="NCBI Taxonomy" id="61149"/>
    <lineage>
        <taxon>Eukaryota</taxon>
        <taxon>Viridiplantae</taxon>
        <taxon>Streptophyta</taxon>
        <taxon>Embryophyta</taxon>
        <taxon>Tracheophyta</taxon>
        <taxon>Spermatophyta</taxon>
        <taxon>Magnoliopsida</taxon>
        <taxon>eudicotyledons</taxon>
        <taxon>Gunneridae</taxon>
        <taxon>Pentapetalae</taxon>
        <taxon>rosids</taxon>
        <taxon>fabids</taxon>
        <taxon>Malpighiales</taxon>
        <taxon>Rhizophoraceae</taxon>
        <taxon>Rhizophora</taxon>
    </lineage>
</organism>
<name>A0A2P2J4V6_RHIMU</name>